<dbReference type="Proteomes" id="UP000036681">
    <property type="component" value="Unplaced"/>
</dbReference>
<dbReference type="GO" id="GO:0006401">
    <property type="term" value="P:RNA catabolic process"/>
    <property type="evidence" value="ECO:0007669"/>
    <property type="project" value="InterPro"/>
</dbReference>
<dbReference type="Pfam" id="PF08615">
    <property type="entry name" value="RNase_H2_suC"/>
    <property type="match status" value="1"/>
</dbReference>
<dbReference type="PANTHER" id="PTHR47204:SF1">
    <property type="entry name" value="RIBONUCLEASE H2 SUBUNIT C"/>
    <property type="match status" value="1"/>
</dbReference>
<name>A0A0M3HGJ1_ASCLU</name>
<dbReference type="WBParaSite" id="ALUE_0000063601-mRNA-1">
    <property type="protein sequence ID" value="ALUE_0000063601-mRNA-1"/>
    <property type="gene ID" value="ALUE_0000063601"/>
</dbReference>
<evidence type="ECO:0000313" key="2">
    <source>
        <dbReference type="WBParaSite" id="ALUE_0000063601-mRNA-1"/>
    </source>
</evidence>
<dbReference type="GO" id="GO:0032299">
    <property type="term" value="C:ribonuclease H2 complex"/>
    <property type="evidence" value="ECO:0007669"/>
    <property type="project" value="InterPro"/>
</dbReference>
<accession>A0A0M3HGJ1</accession>
<dbReference type="InterPro" id="IPR013924">
    <property type="entry name" value="RNase_H2_suC"/>
</dbReference>
<dbReference type="AlphaFoldDB" id="A0A0M3HGJ1"/>
<protein>
    <submittedName>
        <fullName evidence="2">ZP domain-containing protein</fullName>
    </submittedName>
</protein>
<proteinExistence type="predicted"/>
<evidence type="ECO:0000313" key="1">
    <source>
        <dbReference type="Proteomes" id="UP000036681"/>
    </source>
</evidence>
<dbReference type="CDD" id="cd09271">
    <property type="entry name" value="RNase_H2-C"/>
    <property type="match status" value="1"/>
</dbReference>
<dbReference type="Gene3D" id="2.40.128.680">
    <property type="match status" value="1"/>
</dbReference>
<keyword evidence="1" id="KW-1185">Reference proteome</keyword>
<organism evidence="1 2">
    <name type="scientific">Ascaris lumbricoides</name>
    <name type="common">Giant roundworm</name>
    <dbReference type="NCBI Taxonomy" id="6252"/>
    <lineage>
        <taxon>Eukaryota</taxon>
        <taxon>Metazoa</taxon>
        <taxon>Ecdysozoa</taxon>
        <taxon>Nematoda</taxon>
        <taxon>Chromadorea</taxon>
        <taxon>Rhabditida</taxon>
        <taxon>Spirurina</taxon>
        <taxon>Ascaridomorpha</taxon>
        <taxon>Ascaridoidea</taxon>
        <taxon>Ascarididae</taxon>
        <taxon>Ascaris</taxon>
    </lineage>
</organism>
<dbReference type="PANTHER" id="PTHR47204">
    <property type="entry name" value="OS02G0168900 PROTEIN"/>
    <property type="match status" value="1"/>
</dbReference>
<sequence>MDSVAKVTFSGSKTVSEKILPEIHLLPCKINYTGPAKVKAYFQRESVGENGEEQSTFRGRYLNGSMMHLPDGYKMFVTKQRTTNGIAFGCFIQLLSVSSIKL</sequence>
<reference evidence="2" key="1">
    <citation type="submission" date="2017-02" db="UniProtKB">
        <authorList>
            <consortium name="WormBaseParasite"/>
        </authorList>
    </citation>
    <scope>IDENTIFICATION</scope>
</reference>